<proteinExistence type="inferred from homology"/>
<protein>
    <submittedName>
        <fullName evidence="4">SDR family NAD(P)-dependent oxidoreductase</fullName>
    </submittedName>
</protein>
<reference evidence="4 5" key="1">
    <citation type="submission" date="2024-04" db="EMBL/GenBank/DDBJ databases">
        <title>A novel species isolated from cricket.</title>
        <authorList>
            <person name="Wang H.-C."/>
        </authorList>
    </citation>
    <scope>NUCLEOTIDE SEQUENCE [LARGE SCALE GENOMIC DNA]</scope>
    <source>
        <strain evidence="4 5">WL0021</strain>
    </source>
</reference>
<dbReference type="RefSeq" id="WP_346337142.1">
    <property type="nucleotide sequence ID" value="NZ_JBBYXI010000003.1"/>
</dbReference>
<dbReference type="InterPro" id="IPR002347">
    <property type="entry name" value="SDR_fam"/>
</dbReference>
<organism evidence="4 5">
    <name type="scientific">Hohaiivirga grylli</name>
    <dbReference type="NCBI Taxonomy" id="3133970"/>
    <lineage>
        <taxon>Bacteria</taxon>
        <taxon>Pseudomonadati</taxon>
        <taxon>Pseudomonadota</taxon>
        <taxon>Alphaproteobacteria</taxon>
        <taxon>Hyphomicrobiales</taxon>
        <taxon>Methylobacteriaceae</taxon>
        <taxon>Hohaiivirga</taxon>
    </lineage>
</organism>
<dbReference type="PANTHER" id="PTHR42901:SF1">
    <property type="entry name" value="ALCOHOL DEHYDROGENASE"/>
    <property type="match status" value="1"/>
</dbReference>
<gene>
    <name evidence="4" type="ORF">WJT86_08535</name>
</gene>
<dbReference type="PROSITE" id="PS00061">
    <property type="entry name" value="ADH_SHORT"/>
    <property type="match status" value="1"/>
</dbReference>
<accession>A0ABV0BMR1</accession>
<keyword evidence="2" id="KW-0560">Oxidoreductase</keyword>
<dbReference type="PANTHER" id="PTHR42901">
    <property type="entry name" value="ALCOHOL DEHYDROGENASE"/>
    <property type="match status" value="1"/>
</dbReference>
<evidence type="ECO:0000313" key="5">
    <source>
        <dbReference type="Proteomes" id="UP001418637"/>
    </source>
</evidence>
<evidence type="ECO:0000256" key="2">
    <source>
        <dbReference type="ARBA" id="ARBA00023002"/>
    </source>
</evidence>
<keyword evidence="5" id="KW-1185">Reference proteome</keyword>
<dbReference type="Gene3D" id="3.40.50.720">
    <property type="entry name" value="NAD(P)-binding Rossmann-like Domain"/>
    <property type="match status" value="1"/>
</dbReference>
<dbReference type="PRINTS" id="PR00080">
    <property type="entry name" value="SDRFAMILY"/>
</dbReference>
<sequence length="249" mass="26662">MVALITGATAGFGRAIAERFIKEGIRVVGVGRRRERLDELTKQFGADKFYGIAADVNDREALMAGIRAIPKDFADITILVNNAGLALGLEPAQKASLDNWDEMIRTNCQALVTVTHAILPGMVERGKGHIINMGSTAGEWPYFGANVYGATKAFVHQFSLNLRADLAGTPIRVTNIEPGLVGGTEFSNVRLGDDAKAAAVYAGTDPLMPDDIAEAAYWVVSLPAHVNINTMQMMPVCQSFAGLSVNRKG</sequence>
<dbReference type="Pfam" id="PF00106">
    <property type="entry name" value="adh_short"/>
    <property type="match status" value="1"/>
</dbReference>
<dbReference type="SUPFAM" id="SSF51735">
    <property type="entry name" value="NAD(P)-binding Rossmann-fold domains"/>
    <property type="match status" value="1"/>
</dbReference>
<dbReference type="Proteomes" id="UP001418637">
    <property type="component" value="Unassembled WGS sequence"/>
</dbReference>
<dbReference type="EMBL" id="JBBYXI010000003">
    <property type="protein sequence ID" value="MEN3931102.1"/>
    <property type="molecule type" value="Genomic_DNA"/>
</dbReference>
<name>A0ABV0BMR1_9HYPH</name>
<dbReference type="PRINTS" id="PR00081">
    <property type="entry name" value="GDHRDH"/>
</dbReference>
<dbReference type="InterPro" id="IPR036291">
    <property type="entry name" value="NAD(P)-bd_dom_sf"/>
</dbReference>
<evidence type="ECO:0000256" key="3">
    <source>
        <dbReference type="RuleBase" id="RU000363"/>
    </source>
</evidence>
<evidence type="ECO:0000256" key="1">
    <source>
        <dbReference type="ARBA" id="ARBA00006484"/>
    </source>
</evidence>
<dbReference type="InterPro" id="IPR020904">
    <property type="entry name" value="Sc_DH/Rdtase_CS"/>
</dbReference>
<comment type="similarity">
    <text evidence="1 3">Belongs to the short-chain dehydrogenases/reductases (SDR) family.</text>
</comment>
<comment type="caution">
    <text evidence="4">The sequence shown here is derived from an EMBL/GenBank/DDBJ whole genome shotgun (WGS) entry which is preliminary data.</text>
</comment>
<evidence type="ECO:0000313" key="4">
    <source>
        <dbReference type="EMBL" id="MEN3931102.1"/>
    </source>
</evidence>